<dbReference type="InterPro" id="IPR001478">
    <property type="entry name" value="PDZ"/>
</dbReference>
<feature type="chain" id="PRO_5047119078" description="PDZ domain-containing protein" evidence="1">
    <location>
        <begin position="18"/>
        <end position="294"/>
    </location>
</feature>
<dbReference type="SMART" id="SM00228">
    <property type="entry name" value="PDZ"/>
    <property type="match status" value="1"/>
</dbReference>
<organism evidence="3 4">
    <name type="scientific">Akkermansia biwaensis</name>
    <dbReference type="NCBI Taxonomy" id="2946555"/>
    <lineage>
        <taxon>Bacteria</taxon>
        <taxon>Pseudomonadati</taxon>
        <taxon>Verrucomicrobiota</taxon>
        <taxon>Verrucomicrobiia</taxon>
        <taxon>Verrucomicrobiales</taxon>
        <taxon>Akkermansiaceae</taxon>
        <taxon>Akkermansia</taxon>
    </lineage>
</organism>
<name>A0ABM7ZGM2_9BACT</name>
<evidence type="ECO:0000313" key="4">
    <source>
        <dbReference type="Proteomes" id="UP001062263"/>
    </source>
</evidence>
<gene>
    <name evidence="3" type="ORF">Abiwalacus_13870</name>
</gene>
<proteinExistence type="predicted"/>
<sequence length="294" mass="31308">MLIMNLVVPILAGIAVAGIIQQAAAVPAPFKVTAVPQQANGESYTTLAARMGKDFIAALIPYRVFKNGAVTYHLGGKETPPLQVWAQEKLTGLTLFKVNPALLSGTSPAIAASTTLRRGARLAFTNSENEPTLGIYVGMEHSIGDISFPLRLIRAQFPKLAAPPIGQPCYDADNRLVGIVLGVSRKGTCHLLPAQAISFLAENPKAKRVRLGCLLDINSSTPVVEGIINGGPLARSGIQTGDILMSINDVPIRNYGDMLDATYYLTGEKPLTIQVIRGTQIVESKGIIPTQDSR</sequence>
<dbReference type="Gene3D" id="2.30.42.10">
    <property type="match status" value="1"/>
</dbReference>
<evidence type="ECO:0000256" key="1">
    <source>
        <dbReference type="SAM" id="SignalP"/>
    </source>
</evidence>
<keyword evidence="1" id="KW-0732">Signal</keyword>
<protein>
    <recommendedName>
        <fullName evidence="2">PDZ domain-containing protein</fullName>
    </recommendedName>
</protein>
<dbReference type="Pfam" id="PF13180">
    <property type="entry name" value="PDZ_2"/>
    <property type="match status" value="1"/>
</dbReference>
<evidence type="ECO:0000259" key="2">
    <source>
        <dbReference type="PROSITE" id="PS50106"/>
    </source>
</evidence>
<dbReference type="PROSITE" id="PS50106">
    <property type="entry name" value="PDZ"/>
    <property type="match status" value="1"/>
</dbReference>
<evidence type="ECO:0000313" key="3">
    <source>
        <dbReference type="EMBL" id="BDL43813.1"/>
    </source>
</evidence>
<dbReference type="InterPro" id="IPR036034">
    <property type="entry name" value="PDZ_sf"/>
</dbReference>
<feature type="signal peptide" evidence="1">
    <location>
        <begin position="1"/>
        <end position="17"/>
    </location>
</feature>
<keyword evidence="4" id="KW-1185">Reference proteome</keyword>
<accession>A0ABM7ZGM2</accession>
<dbReference type="Proteomes" id="UP001062263">
    <property type="component" value="Chromosome"/>
</dbReference>
<dbReference type="EMBL" id="AP025943">
    <property type="protein sequence ID" value="BDL43813.1"/>
    <property type="molecule type" value="Genomic_DNA"/>
</dbReference>
<dbReference type="SUPFAM" id="SSF50156">
    <property type="entry name" value="PDZ domain-like"/>
    <property type="match status" value="1"/>
</dbReference>
<feature type="domain" description="PDZ" evidence="2">
    <location>
        <begin position="197"/>
        <end position="254"/>
    </location>
</feature>
<reference evidence="3" key="1">
    <citation type="submission" date="2022-06" db="EMBL/GenBank/DDBJ databases">
        <title>Akkermansia biwalacus sp. nov., an anaerobic mucin-degrading bacterium isolated from human intestine.</title>
        <authorList>
            <person name="Kobayashi Y."/>
            <person name="Inoue S."/>
            <person name="Kawahara T."/>
            <person name="Kohda N."/>
        </authorList>
    </citation>
    <scope>NUCLEOTIDE SEQUENCE</scope>
    <source>
        <strain evidence="3">WON2089</strain>
    </source>
</reference>